<comment type="similarity">
    <text evidence="1">Belongs to the sigma-70 factor family. ECF subfamily.</text>
</comment>
<dbReference type="InterPro" id="IPR007627">
    <property type="entry name" value="RNA_pol_sigma70_r2"/>
</dbReference>
<feature type="domain" description="RNA polymerase sigma-70 region 2" evidence="6">
    <location>
        <begin position="21"/>
        <end position="87"/>
    </location>
</feature>
<evidence type="ECO:0000313" key="9">
    <source>
        <dbReference type="Proteomes" id="UP000679950"/>
    </source>
</evidence>
<evidence type="ECO:0000259" key="6">
    <source>
        <dbReference type="Pfam" id="PF04542"/>
    </source>
</evidence>
<keyword evidence="5" id="KW-0804">Transcription</keyword>
<dbReference type="InterPro" id="IPR036388">
    <property type="entry name" value="WH-like_DNA-bd_sf"/>
</dbReference>
<dbReference type="Gene3D" id="1.10.10.10">
    <property type="entry name" value="Winged helix-like DNA-binding domain superfamily/Winged helix DNA-binding domain"/>
    <property type="match status" value="1"/>
</dbReference>
<organism evidence="8 9">
    <name type="scientific">Lederbergia ruris</name>
    <dbReference type="NCBI Taxonomy" id="217495"/>
    <lineage>
        <taxon>Bacteria</taxon>
        <taxon>Bacillati</taxon>
        <taxon>Bacillota</taxon>
        <taxon>Bacilli</taxon>
        <taxon>Bacillales</taxon>
        <taxon>Bacillaceae</taxon>
        <taxon>Lederbergia</taxon>
    </lineage>
</organism>
<dbReference type="CDD" id="cd06171">
    <property type="entry name" value="Sigma70_r4"/>
    <property type="match status" value="1"/>
</dbReference>
<dbReference type="Pfam" id="PF08281">
    <property type="entry name" value="Sigma70_r4_2"/>
    <property type="match status" value="1"/>
</dbReference>
<proteinExistence type="inferred from homology"/>
<dbReference type="SUPFAM" id="SSF88659">
    <property type="entry name" value="Sigma3 and sigma4 domains of RNA polymerase sigma factors"/>
    <property type="match status" value="1"/>
</dbReference>
<gene>
    <name evidence="8" type="ORF">J8TS2_42930</name>
</gene>
<evidence type="ECO:0000259" key="7">
    <source>
        <dbReference type="Pfam" id="PF08281"/>
    </source>
</evidence>
<evidence type="ECO:0000256" key="5">
    <source>
        <dbReference type="ARBA" id="ARBA00023163"/>
    </source>
</evidence>
<dbReference type="SUPFAM" id="SSF88946">
    <property type="entry name" value="Sigma2 domain of RNA polymerase sigma factors"/>
    <property type="match status" value="1"/>
</dbReference>
<dbReference type="GO" id="GO:0000428">
    <property type="term" value="C:DNA-directed RNA polymerase complex"/>
    <property type="evidence" value="ECO:0007669"/>
    <property type="project" value="UniProtKB-KW"/>
</dbReference>
<dbReference type="InterPro" id="IPR013325">
    <property type="entry name" value="RNA_pol_sigma_r2"/>
</dbReference>
<dbReference type="PANTHER" id="PTHR43133:SF8">
    <property type="entry name" value="RNA POLYMERASE SIGMA FACTOR HI_1459-RELATED"/>
    <property type="match status" value="1"/>
</dbReference>
<dbReference type="Proteomes" id="UP000679950">
    <property type="component" value="Unassembled WGS sequence"/>
</dbReference>
<keyword evidence="3" id="KW-0731">Sigma factor</keyword>
<dbReference type="InterPro" id="IPR013249">
    <property type="entry name" value="RNA_pol_sigma70_r4_t2"/>
</dbReference>
<dbReference type="NCBIfam" id="TIGR02937">
    <property type="entry name" value="sigma70-ECF"/>
    <property type="match status" value="1"/>
</dbReference>
<evidence type="ECO:0000256" key="2">
    <source>
        <dbReference type="ARBA" id="ARBA00023015"/>
    </source>
</evidence>
<comment type="caution">
    <text evidence="8">The sequence shown here is derived from an EMBL/GenBank/DDBJ whole genome shotgun (WGS) entry which is preliminary data.</text>
</comment>
<dbReference type="PANTHER" id="PTHR43133">
    <property type="entry name" value="RNA POLYMERASE ECF-TYPE SIGMA FACTO"/>
    <property type="match status" value="1"/>
</dbReference>
<keyword evidence="4" id="KW-0238">DNA-binding</keyword>
<protein>
    <submittedName>
        <fullName evidence="8">DNA-directed RNA polymerase sigma-70 factor</fullName>
    </submittedName>
</protein>
<dbReference type="InterPro" id="IPR013324">
    <property type="entry name" value="RNA_pol_sigma_r3/r4-like"/>
</dbReference>
<evidence type="ECO:0000256" key="1">
    <source>
        <dbReference type="ARBA" id="ARBA00010641"/>
    </source>
</evidence>
<keyword evidence="2" id="KW-0805">Transcription regulation</keyword>
<sequence length="182" mass="20838">MDLDKLLKTVSSGNVEALRDLYEIFRVPVYAVALSILRNPVLAEDILQETFVRVFDKADQYQQGTNPKAWVISITRNLCLDTVRKKRPEQIEVDTIKDNKSDNPLLKLMLSEALYQLEEIERQIVVMHVIVGLKHVEISEDLGIPAGTVRWKYRQSLKKLATIIGGDDIEKYTSSVSIKRRN</sequence>
<dbReference type="InterPro" id="IPR039425">
    <property type="entry name" value="RNA_pol_sigma-70-like"/>
</dbReference>
<evidence type="ECO:0000256" key="3">
    <source>
        <dbReference type="ARBA" id="ARBA00023082"/>
    </source>
</evidence>
<feature type="domain" description="RNA polymerase sigma factor 70 region 4 type 2" evidence="7">
    <location>
        <begin position="109"/>
        <end position="160"/>
    </location>
</feature>
<evidence type="ECO:0000313" key="8">
    <source>
        <dbReference type="EMBL" id="GIN59974.1"/>
    </source>
</evidence>
<name>A0ABQ4KPW0_9BACI</name>
<evidence type="ECO:0000256" key="4">
    <source>
        <dbReference type="ARBA" id="ARBA00023125"/>
    </source>
</evidence>
<dbReference type="EMBL" id="BORB01000077">
    <property type="protein sequence ID" value="GIN59974.1"/>
    <property type="molecule type" value="Genomic_DNA"/>
</dbReference>
<keyword evidence="9" id="KW-1185">Reference proteome</keyword>
<keyword evidence="8" id="KW-0240">DNA-directed RNA polymerase</keyword>
<dbReference type="Pfam" id="PF04542">
    <property type="entry name" value="Sigma70_r2"/>
    <property type="match status" value="1"/>
</dbReference>
<accession>A0ABQ4KPW0</accession>
<reference evidence="8 9" key="1">
    <citation type="submission" date="2021-03" db="EMBL/GenBank/DDBJ databases">
        <title>Antimicrobial resistance genes in bacteria isolated from Japanese honey, and their potential for conferring macrolide and lincosamide resistance in the American foulbrood pathogen Paenibacillus larvae.</title>
        <authorList>
            <person name="Okamoto M."/>
            <person name="Kumagai M."/>
            <person name="Kanamori H."/>
            <person name="Takamatsu D."/>
        </authorList>
    </citation>
    <scope>NUCLEOTIDE SEQUENCE [LARGE SCALE GENOMIC DNA]</scope>
    <source>
        <strain evidence="8 9">J8TS2</strain>
    </source>
</reference>
<dbReference type="RefSeq" id="WP_212967591.1">
    <property type="nucleotide sequence ID" value="NZ_BORB01000077.1"/>
</dbReference>
<dbReference type="Gene3D" id="1.10.1740.10">
    <property type="match status" value="1"/>
</dbReference>
<dbReference type="InterPro" id="IPR014284">
    <property type="entry name" value="RNA_pol_sigma-70_dom"/>
</dbReference>